<feature type="domain" description="MotA/TolQ/ExbB proton channel" evidence="8">
    <location>
        <begin position="44"/>
        <end position="113"/>
    </location>
</feature>
<keyword evidence="3 7" id="KW-0812">Transmembrane</keyword>
<evidence type="ECO:0000256" key="4">
    <source>
        <dbReference type="ARBA" id="ARBA00022989"/>
    </source>
</evidence>
<keyword evidence="6" id="KW-0813">Transport</keyword>
<gene>
    <name evidence="9" type="ORF">F8C82_03105</name>
</gene>
<evidence type="ECO:0000256" key="5">
    <source>
        <dbReference type="ARBA" id="ARBA00023136"/>
    </source>
</evidence>
<dbReference type="GO" id="GO:0005886">
    <property type="term" value="C:plasma membrane"/>
    <property type="evidence" value="ECO:0007669"/>
    <property type="project" value="UniProtKB-SubCell"/>
</dbReference>
<dbReference type="GO" id="GO:0015031">
    <property type="term" value="P:protein transport"/>
    <property type="evidence" value="ECO:0007669"/>
    <property type="project" value="UniProtKB-KW"/>
</dbReference>
<dbReference type="RefSeq" id="WP_151691969.1">
    <property type="nucleotide sequence ID" value="NZ_BMGX01000002.1"/>
</dbReference>
<keyword evidence="6" id="KW-0653">Protein transport</keyword>
<sequence length="120" mass="13067">MMELFYMGGPLFMGILTFIFIAIIAIAVINGIPFLKGKYSDLDEGRRKLAYIKDAGLLALVIGVLGQLIGLFSAFKAIEMSMMDISPAMLAGGVKVSMITTIYGLVIYALSLLIWVGLRR</sequence>
<evidence type="ECO:0000313" key="10">
    <source>
        <dbReference type="Proteomes" id="UP000484164"/>
    </source>
</evidence>
<evidence type="ECO:0000256" key="6">
    <source>
        <dbReference type="RuleBase" id="RU004057"/>
    </source>
</evidence>
<dbReference type="Pfam" id="PF01618">
    <property type="entry name" value="MotA_ExbB"/>
    <property type="match status" value="1"/>
</dbReference>
<evidence type="ECO:0000259" key="8">
    <source>
        <dbReference type="Pfam" id="PF01618"/>
    </source>
</evidence>
<feature type="transmembrane region" description="Helical" evidence="7">
    <location>
        <begin position="56"/>
        <end position="78"/>
    </location>
</feature>
<feature type="transmembrane region" description="Helical" evidence="7">
    <location>
        <begin position="12"/>
        <end position="35"/>
    </location>
</feature>
<dbReference type="Proteomes" id="UP000484164">
    <property type="component" value="Unassembled WGS sequence"/>
</dbReference>
<accession>A0A6L3ZIK3</accession>
<dbReference type="EMBL" id="WBVQ01000001">
    <property type="protein sequence ID" value="KAB2817398.1"/>
    <property type="molecule type" value="Genomic_DNA"/>
</dbReference>
<comment type="similarity">
    <text evidence="6">Belongs to the exbB/tolQ family.</text>
</comment>
<evidence type="ECO:0000256" key="3">
    <source>
        <dbReference type="ARBA" id="ARBA00022692"/>
    </source>
</evidence>
<feature type="transmembrane region" description="Helical" evidence="7">
    <location>
        <begin position="98"/>
        <end position="118"/>
    </location>
</feature>
<dbReference type="InterPro" id="IPR002898">
    <property type="entry name" value="MotA_ExbB_proton_chnl"/>
</dbReference>
<name>A0A6L3ZIK3_9FLAO</name>
<evidence type="ECO:0000256" key="1">
    <source>
        <dbReference type="ARBA" id="ARBA00004651"/>
    </source>
</evidence>
<dbReference type="AlphaFoldDB" id="A0A6L3ZIK3"/>
<comment type="subcellular location">
    <subcellularLocation>
        <location evidence="1">Cell membrane</location>
        <topology evidence="1">Multi-pass membrane protein</topology>
    </subcellularLocation>
    <subcellularLocation>
        <location evidence="6">Membrane</location>
        <topology evidence="6">Multi-pass membrane protein</topology>
    </subcellularLocation>
</comment>
<organism evidence="9 10">
    <name type="scientific">Phaeocystidibacter marisrubri</name>
    <dbReference type="NCBI Taxonomy" id="1577780"/>
    <lineage>
        <taxon>Bacteria</taxon>
        <taxon>Pseudomonadati</taxon>
        <taxon>Bacteroidota</taxon>
        <taxon>Flavobacteriia</taxon>
        <taxon>Flavobacteriales</taxon>
        <taxon>Phaeocystidibacteraceae</taxon>
        <taxon>Phaeocystidibacter</taxon>
    </lineage>
</organism>
<keyword evidence="2" id="KW-1003">Cell membrane</keyword>
<evidence type="ECO:0000256" key="7">
    <source>
        <dbReference type="SAM" id="Phobius"/>
    </source>
</evidence>
<proteinExistence type="inferred from homology"/>
<keyword evidence="10" id="KW-1185">Reference proteome</keyword>
<keyword evidence="5 7" id="KW-0472">Membrane</keyword>
<protein>
    <submittedName>
        <fullName evidence="9">MotA/TolQ/ExbB proton channel family protein</fullName>
    </submittedName>
</protein>
<comment type="caution">
    <text evidence="9">The sequence shown here is derived from an EMBL/GenBank/DDBJ whole genome shotgun (WGS) entry which is preliminary data.</text>
</comment>
<evidence type="ECO:0000313" key="9">
    <source>
        <dbReference type="EMBL" id="KAB2817398.1"/>
    </source>
</evidence>
<keyword evidence="4 7" id="KW-1133">Transmembrane helix</keyword>
<reference evidence="9 10" key="1">
    <citation type="submission" date="2019-10" db="EMBL/GenBank/DDBJ databases">
        <title>Genome sequence of Phaeocystidibacter marisrubri JCM30614 (type strain).</title>
        <authorList>
            <person name="Bowman J.P."/>
        </authorList>
    </citation>
    <scope>NUCLEOTIDE SEQUENCE [LARGE SCALE GENOMIC DNA]</scope>
    <source>
        <strain evidence="9 10">JCM 30614</strain>
    </source>
</reference>
<dbReference type="OrthoDB" id="1001678at2"/>
<evidence type="ECO:0000256" key="2">
    <source>
        <dbReference type="ARBA" id="ARBA00022475"/>
    </source>
</evidence>